<dbReference type="SUPFAM" id="SSF51110">
    <property type="entry name" value="alpha-D-mannose-specific plant lectins"/>
    <property type="match status" value="1"/>
</dbReference>
<dbReference type="InterPro" id="IPR036426">
    <property type="entry name" value="Bulb-type_lectin_dom_sf"/>
</dbReference>
<dbReference type="PANTHER" id="PTHR32444:SF226">
    <property type="entry name" value="BULB-TYPE LECTIN DOMAIN-CONTAINING PROTEIN"/>
    <property type="match status" value="1"/>
</dbReference>
<evidence type="ECO:0000256" key="2">
    <source>
        <dbReference type="ARBA" id="ARBA00023157"/>
    </source>
</evidence>
<dbReference type="PANTHER" id="PTHR32444">
    <property type="entry name" value="BULB-TYPE LECTIN DOMAIN-CONTAINING PROTEIN"/>
    <property type="match status" value="1"/>
</dbReference>
<feature type="domain" description="Apple" evidence="5">
    <location>
        <begin position="222"/>
        <end position="303"/>
    </location>
</feature>
<dbReference type="EMBL" id="JARPOI010000006">
    <property type="protein sequence ID" value="KAJ9179165.1"/>
    <property type="molecule type" value="Genomic_DNA"/>
</dbReference>
<dbReference type="Pfam" id="PF01453">
    <property type="entry name" value="B_lectin"/>
    <property type="match status" value="1"/>
</dbReference>
<accession>A0ABQ9MIG9</accession>
<keyword evidence="1 4" id="KW-0732">Signal</keyword>
<dbReference type="InterPro" id="IPR003609">
    <property type="entry name" value="Pan_app"/>
</dbReference>
<comment type="caution">
    <text evidence="6">The sequence shown here is derived from an EMBL/GenBank/DDBJ whole genome shotgun (WGS) entry which is preliminary data.</text>
</comment>
<evidence type="ECO:0000256" key="1">
    <source>
        <dbReference type="ARBA" id="ARBA00022729"/>
    </source>
</evidence>
<sequence length="315" mass="35806">MAIHGGNFILAFLPCILFFVIPFHSVSVASTRSTLIQGQQLKDWEHLVSEEGIFRLRFFSLGTSKNRYLGISYNRPKYGFKLDYRNLNSDGNVRRVLWESFDYPTDTLLPGMKLGINFKTRQTCENPAPGSFTFGGEPNGSSQLIVWWRGHVFWTSGLWQEGHFSLLRSYPMNRTKSLKNPTVSVNKIILYGAILEGFSLAPFFRCHYENTLGCVPEKLPNCRKSHDWFQLRIGNIFSNGFKFNQSHKLSPFDCQANCLANCSCIAYASTSEDRTGCEIWSEGISFTETDSPISREIYFLTATKGNSTLLVDFVL</sequence>
<name>A0ABQ9MIG9_HEVBR</name>
<proteinExistence type="predicted"/>
<evidence type="ECO:0000313" key="6">
    <source>
        <dbReference type="EMBL" id="KAJ9179165.1"/>
    </source>
</evidence>
<dbReference type="Pfam" id="PF08276">
    <property type="entry name" value="PAN_2"/>
    <property type="match status" value="1"/>
</dbReference>
<feature type="chain" id="PRO_5047284526" description="Apple domain-containing protein" evidence="4">
    <location>
        <begin position="32"/>
        <end position="315"/>
    </location>
</feature>
<evidence type="ECO:0000259" key="5">
    <source>
        <dbReference type="PROSITE" id="PS50948"/>
    </source>
</evidence>
<reference evidence="6" key="1">
    <citation type="journal article" date="2023" name="Plant Biotechnol. J.">
        <title>Chromosome-level wild Hevea brasiliensis genome provides new tools for genomic-assisted breeding and valuable loci to elevate rubber yield.</title>
        <authorList>
            <person name="Cheng H."/>
            <person name="Song X."/>
            <person name="Hu Y."/>
            <person name="Wu T."/>
            <person name="Yang Q."/>
            <person name="An Z."/>
            <person name="Feng S."/>
            <person name="Deng Z."/>
            <person name="Wu W."/>
            <person name="Zeng X."/>
            <person name="Tu M."/>
            <person name="Wang X."/>
            <person name="Huang H."/>
        </authorList>
    </citation>
    <scope>NUCLEOTIDE SEQUENCE</scope>
    <source>
        <strain evidence="6">MT/VB/25A 57/8</strain>
    </source>
</reference>
<evidence type="ECO:0000256" key="4">
    <source>
        <dbReference type="SAM" id="SignalP"/>
    </source>
</evidence>
<keyword evidence="3" id="KW-0325">Glycoprotein</keyword>
<dbReference type="InterPro" id="IPR001480">
    <property type="entry name" value="Bulb-type_lectin_dom"/>
</dbReference>
<dbReference type="Proteomes" id="UP001174677">
    <property type="component" value="Chromosome 6"/>
</dbReference>
<evidence type="ECO:0000256" key="3">
    <source>
        <dbReference type="ARBA" id="ARBA00023180"/>
    </source>
</evidence>
<feature type="signal peptide" evidence="4">
    <location>
        <begin position="1"/>
        <end position="31"/>
    </location>
</feature>
<keyword evidence="7" id="KW-1185">Reference proteome</keyword>
<keyword evidence="2" id="KW-1015">Disulfide bond</keyword>
<dbReference type="PROSITE" id="PS50948">
    <property type="entry name" value="PAN"/>
    <property type="match status" value="1"/>
</dbReference>
<gene>
    <name evidence="6" type="ORF">P3X46_010984</name>
</gene>
<evidence type="ECO:0000313" key="7">
    <source>
        <dbReference type="Proteomes" id="UP001174677"/>
    </source>
</evidence>
<protein>
    <recommendedName>
        <fullName evidence="5">Apple domain-containing protein</fullName>
    </recommendedName>
</protein>
<organism evidence="6 7">
    <name type="scientific">Hevea brasiliensis</name>
    <name type="common">Para rubber tree</name>
    <name type="synonym">Siphonia brasiliensis</name>
    <dbReference type="NCBI Taxonomy" id="3981"/>
    <lineage>
        <taxon>Eukaryota</taxon>
        <taxon>Viridiplantae</taxon>
        <taxon>Streptophyta</taxon>
        <taxon>Embryophyta</taxon>
        <taxon>Tracheophyta</taxon>
        <taxon>Spermatophyta</taxon>
        <taxon>Magnoliopsida</taxon>
        <taxon>eudicotyledons</taxon>
        <taxon>Gunneridae</taxon>
        <taxon>Pentapetalae</taxon>
        <taxon>rosids</taxon>
        <taxon>fabids</taxon>
        <taxon>Malpighiales</taxon>
        <taxon>Euphorbiaceae</taxon>
        <taxon>Crotonoideae</taxon>
        <taxon>Micrandreae</taxon>
        <taxon>Hevea</taxon>
    </lineage>
</organism>